<feature type="region of interest" description="Disordered" evidence="1">
    <location>
        <begin position="96"/>
        <end position="143"/>
    </location>
</feature>
<dbReference type="InterPro" id="IPR050560">
    <property type="entry name" value="MYB_TF"/>
</dbReference>
<comment type="caution">
    <text evidence="4">The sequence shown here is derived from an EMBL/GenBank/DDBJ whole genome shotgun (WGS) entry which is preliminary data.</text>
</comment>
<dbReference type="CDD" id="cd00167">
    <property type="entry name" value="SANT"/>
    <property type="match status" value="1"/>
</dbReference>
<proteinExistence type="predicted"/>
<name>A0A0F4Z259_RASE3</name>
<dbReference type="PROSITE" id="PS50090">
    <property type="entry name" value="MYB_LIKE"/>
    <property type="match status" value="1"/>
</dbReference>
<dbReference type="GO" id="GO:0000278">
    <property type="term" value="P:mitotic cell cycle"/>
    <property type="evidence" value="ECO:0007669"/>
    <property type="project" value="TreeGrafter"/>
</dbReference>
<feature type="compositionally biased region" description="Low complexity" evidence="1">
    <location>
        <begin position="187"/>
        <end position="199"/>
    </location>
</feature>
<evidence type="ECO:0000259" key="2">
    <source>
        <dbReference type="PROSITE" id="PS50090"/>
    </source>
</evidence>
<dbReference type="InterPro" id="IPR017930">
    <property type="entry name" value="Myb_dom"/>
</dbReference>
<gene>
    <name evidence="4" type="ORF">T310_1474</name>
</gene>
<evidence type="ECO:0000259" key="3">
    <source>
        <dbReference type="PROSITE" id="PS51294"/>
    </source>
</evidence>
<dbReference type="Proteomes" id="UP000053958">
    <property type="component" value="Unassembled WGS sequence"/>
</dbReference>
<dbReference type="OrthoDB" id="2143914at2759"/>
<dbReference type="GO" id="GO:0000978">
    <property type="term" value="F:RNA polymerase II cis-regulatory region sequence-specific DNA binding"/>
    <property type="evidence" value="ECO:0007669"/>
    <property type="project" value="TreeGrafter"/>
</dbReference>
<dbReference type="PROSITE" id="PS51294">
    <property type="entry name" value="HTH_MYB"/>
    <property type="match status" value="1"/>
</dbReference>
<protein>
    <submittedName>
        <fullName evidence="4">Uncharacterized protein</fullName>
    </submittedName>
</protein>
<feature type="compositionally biased region" description="Acidic residues" evidence="1">
    <location>
        <begin position="117"/>
        <end position="128"/>
    </location>
</feature>
<evidence type="ECO:0000313" key="4">
    <source>
        <dbReference type="EMBL" id="KKA24445.1"/>
    </source>
</evidence>
<dbReference type="SMART" id="SM00717">
    <property type="entry name" value="SANT"/>
    <property type="match status" value="1"/>
</dbReference>
<dbReference type="InterPro" id="IPR001005">
    <property type="entry name" value="SANT/Myb"/>
</dbReference>
<dbReference type="GO" id="GO:0000981">
    <property type="term" value="F:DNA-binding transcription factor activity, RNA polymerase II-specific"/>
    <property type="evidence" value="ECO:0007669"/>
    <property type="project" value="TreeGrafter"/>
</dbReference>
<feature type="compositionally biased region" description="Polar residues" evidence="1">
    <location>
        <begin position="98"/>
        <end position="116"/>
    </location>
</feature>
<evidence type="ECO:0000313" key="5">
    <source>
        <dbReference type="Proteomes" id="UP000053958"/>
    </source>
</evidence>
<feature type="region of interest" description="Disordered" evidence="1">
    <location>
        <begin position="151"/>
        <end position="170"/>
    </location>
</feature>
<feature type="domain" description="HTH myb-type" evidence="3">
    <location>
        <begin position="42"/>
        <end position="97"/>
    </location>
</feature>
<dbReference type="STRING" id="1408163.A0A0F4Z259"/>
<sequence>MPDDARREDGLFMVLCSWTQVAEFVGSRHADQCAKRWRHALDPDVNHSPWTEGEDRKLIEAVKKDGHNWSKICSTVFPDRSTTDIKNRYVILNRRQRGLSQDRTSPFTTDNATDNDNSSELDCSEEPDPQPRQQDSDPDDTHLHETLANDMIMTPDLPPISSQSEGNDTNLTSSVEFLTAASSLDGNNNNNHNHNPNNNNHHHHQESTMFWAPSLLATTTAETIDKNALVSEEMDPNAVTGGTGTYPMADDDASILPPNSELADTTTSSLSTSTLILEEVQPDTVNLVLNTLLTNNTRFRMRLYNPGPV</sequence>
<organism evidence="4 5">
    <name type="scientific">Rasamsonia emersonii (strain ATCC 16479 / CBS 393.64 / IMI 116815)</name>
    <dbReference type="NCBI Taxonomy" id="1408163"/>
    <lineage>
        <taxon>Eukaryota</taxon>
        <taxon>Fungi</taxon>
        <taxon>Dikarya</taxon>
        <taxon>Ascomycota</taxon>
        <taxon>Pezizomycotina</taxon>
        <taxon>Eurotiomycetes</taxon>
        <taxon>Eurotiomycetidae</taxon>
        <taxon>Eurotiales</taxon>
        <taxon>Trichocomaceae</taxon>
        <taxon>Rasamsonia</taxon>
    </lineage>
</organism>
<dbReference type="Gene3D" id="1.10.10.60">
    <property type="entry name" value="Homeodomain-like"/>
    <property type="match status" value="2"/>
</dbReference>
<dbReference type="InterPro" id="IPR009057">
    <property type="entry name" value="Homeodomain-like_sf"/>
</dbReference>
<dbReference type="GeneID" id="25313825"/>
<dbReference type="AlphaFoldDB" id="A0A0F4Z259"/>
<reference evidence="4 5" key="1">
    <citation type="submission" date="2015-04" db="EMBL/GenBank/DDBJ databases">
        <authorList>
            <person name="Heijne W.H."/>
            <person name="Fedorova N.D."/>
            <person name="Nierman W.C."/>
            <person name="Vollebregt A.W."/>
            <person name="Zhao Z."/>
            <person name="Wu L."/>
            <person name="Kumar M."/>
            <person name="Stam H."/>
            <person name="van den Berg M.A."/>
            <person name="Pel H.J."/>
        </authorList>
    </citation>
    <scope>NUCLEOTIDE SEQUENCE [LARGE SCALE GENOMIC DNA]</scope>
    <source>
        <strain evidence="4 5">CBS 393.64</strain>
    </source>
</reference>
<dbReference type="SUPFAM" id="SSF46689">
    <property type="entry name" value="Homeodomain-like"/>
    <property type="match status" value="1"/>
</dbReference>
<dbReference type="EMBL" id="LASV01000061">
    <property type="protein sequence ID" value="KKA24445.1"/>
    <property type="molecule type" value="Genomic_DNA"/>
</dbReference>
<evidence type="ECO:0000256" key="1">
    <source>
        <dbReference type="SAM" id="MobiDB-lite"/>
    </source>
</evidence>
<feature type="compositionally biased region" description="Polar residues" evidence="1">
    <location>
        <begin position="160"/>
        <end position="170"/>
    </location>
</feature>
<dbReference type="PANTHER" id="PTHR45614">
    <property type="entry name" value="MYB PROTEIN-RELATED"/>
    <property type="match status" value="1"/>
</dbReference>
<dbReference type="GO" id="GO:0005634">
    <property type="term" value="C:nucleus"/>
    <property type="evidence" value="ECO:0007669"/>
    <property type="project" value="TreeGrafter"/>
</dbReference>
<feature type="domain" description="Myb-like" evidence="2">
    <location>
        <begin position="42"/>
        <end position="89"/>
    </location>
</feature>
<accession>A0A0F4Z259</accession>
<dbReference type="GO" id="GO:0045944">
    <property type="term" value="P:positive regulation of transcription by RNA polymerase II"/>
    <property type="evidence" value="ECO:0007669"/>
    <property type="project" value="TreeGrafter"/>
</dbReference>
<keyword evidence="5" id="KW-1185">Reference proteome</keyword>
<dbReference type="Pfam" id="PF00249">
    <property type="entry name" value="Myb_DNA-binding"/>
    <property type="match status" value="1"/>
</dbReference>
<dbReference type="RefSeq" id="XP_013331057.1">
    <property type="nucleotide sequence ID" value="XM_013475603.1"/>
</dbReference>
<feature type="region of interest" description="Disordered" evidence="1">
    <location>
        <begin position="182"/>
        <end position="205"/>
    </location>
</feature>
<dbReference type="PANTHER" id="PTHR45614:SF265">
    <property type="entry name" value="MYB-LIKE DOMAIN-CONTAINING PROTEIN-RELATED"/>
    <property type="match status" value="1"/>
</dbReference>